<evidence type="ECO:0000313" key="4">
    <source>
        <dbReference type="EMBL" id="GIO36788.1"/>
    </source>
</evidence>
<dbReference type="GO" id="GO:0005737">
    <property type="term" value="C:cytoplasm"/>
    <property type="evidence" value="ECO:0007669"/>
    <property type="project" value="TreeGrafter"/>
</dbReference>
<dbReference type="Gene3D" id="1.10.10.10">
    <property type="entry name" value="Winged helix-like DNA-binding domain superfamily/Winged helix DNA-binding domain"/>
    <property type="match status" value="1"/>
</dbReference>
<dbReference type="CDD" id="cd16442">
    <property type="entry name" value="BPL"/>
    <property type="match status" value="1"/>
</dbReference>
<keyword evidence="2" id="KW-0805">Transcription regulation</keyword>
<proteinExistence type="inferred from homology"/>
<dbReference type="RefSeq" id="WP_212939116.1">
    <property type="nucleotide sequence ID" value="NZ_BORR01000005.1"/>
</dbReference>
<dbReference type="InterPro" id="IPR036390">
    <property type="entry name" value="WH_DNA-bd_sf"/>
</dbReference>
<reference evidence="4 5" key="1">
    <citation type="submission" date="2021-03" db="EMBL/GenBank/DDBJ databases">
        <title>Antimicrobial resistance genes in bacteria isolated from Japanese honey, and their potential for conferring macrolide and lincosamide resistance in the American foulbrood pathogen Paenibacillus larvae.</title>
        <authorList>
            <person name="Okamoto M."/>
            <person name="Kumagai M."/>
            <person name="Kanamori H."/>
            <person name="Takamatsu D."/>
        </authorList>
    </citation>
    <scope>NUCLEOTIDE SEQUENCE [LARGE SCALE GENOMIC DNA]</scope>
    <source>
        <strain evidence="4 5">J41TS12</strain>
    </source>
</reference>
<keyword evidence="1 2" id="KW-0436">Ligase</keyword>
<feature type="binding site" evidence="2">
    <location>
        <begin position="121"/>
        <end position="123"/>
    </location>
    <ligand>
        <name>biotin</name>
        <dbReference type="ChEBI" id="CHEBI:57586"/>
    </ligand>
</feature>
<dbReference type="GO" id="GO:0004077">
    <property type="term" value="F:biotin--[biotin carboxyl-carrier protein] ligase activity"/>
    <property type="evidence" value="ECO:0007669"/>
    <property type="project" value="UniProtKB-UniRule"/>
</dbReference>
<comment type="catalytic activity">
    <reaction evidence="2">
        <text>biotin + L-lysyl-[protein] + ATP = N(6)-biotinyl-L-lysyl-[protein] + AMP + diphosphate + H(+)</text>
        <dbReference type="Rhea" id="RHEA:11756"/>
        <dbReference type="Rhea" id="RHEA-COMP:9752"/>
        <dbReference type="Rhea" id="RHEA-COMP:10505"/>
        <dbReference type="ChEBI" id="CHEBI:15378"/>
        <dbReference type="ChEBI" id="CHEBI:29969"/>
        <dbReference type="ChEBI" id="CHEBI:30616"/>
        <dbReference type="ChEBI" id="CHEBI:33019"/>
        <dbReference type="ChEBI" id="CHEBI:57586"/>
        <dbReference type="ChEBI" id="CHEBI:83144"/>
        <dbReference type="ChEBI" id="CHEBI:456215"/>
        <dbReference type="EC" id="6.3.4.15"/>
    </reaction>
</comment>
<dbReference type="Pfam" id="PF03099">
    <property type="entry name" value="BPL_LplA_LipB"/>
    <property type="match status" value="1"/>
</dbReference>
<dbReference type="PROSITE" id="PS51733">
    <property type="entry name" value="BPL_LPL_CATALYTIC"/>
    <property type="match status" value="1"/>
</dbReference>
<feature type="binding site" evidence="2">
    <location>
        <position position="188"/>
    </location>
    <ligand>
        <name>biotin</name>
        <dbReference type="ChEBI" id="CHEBI:57586"/>
    </ligand>
</feature>
<dbReference type="PANTHER" id="PTHR12835">
    <property type="entry name" value="BIOTIN PROTEIN LIGASE"/>
    <property type="match status" value="1"/>
</dbReference>
<dbReference type="GO" id="GO:0003677">
    <property type="term" value="F:DNA binding"/>
    <property type="evidence" value="ECO:0007669"/>
    <property type="project" value="UniProtKB-UniRule"/>
</dbReference>
<organism evidence="4 5">
    <name type="scientific">Paenibacillus antibioticophila</name>
    <dbReference type="NCBI Taxonomy" id="1274374"/>
    <lineage>
        <taxon>Bacteria</taxon>
        <taxon>Bacillati</taxon>
        <taxon>Bacillota</taxon>
        <taxon>Bacilli</taxon>
        <taxon>Bacillales</taxon>
        <taxon>Paenibacillaceae</taxon>
        <taxon>Paenibacillus</taxon>
    </lineage>
</organism>
<feature type="binding site" evidence="2">
    <location>
        <position position="117"/>
    </location>
    <ligand>
        <name>biotin</name>
        <dbReference type="ChEBI" id="CHEBI:57586"/>
    </ligand>
</feature>
<dbReference type="AlphaFoldDB" id="A0A919XSK0"/>
<accession>A0A919XSK0</accession>
<protein>
    <recommendedName>
        <fullName evidence="2">Bifunctional ligase/repressor BirA</fullName>
    </recommendedName>
    <alternativeName>
        <fullName evidence="2">Biotin--[acetyl-CoA-carboxylase] ligase</fullName>
        <ecNumber evidence="2">6.3.4.15</ecNumber>
    </alternativeName>
    <alternativeName>
        <fullName evidence="2">Biotin--protein ligase</fullName>
    </alternativeName>
    <alternativeName>
        <fullName evidence="2">Biotin-[acetyl-CoA carboxylase] synthetase</fullName>
    </alternativeName>
</protein>
<dbReference type="Pfam" id="PF08279">
    <property type="entry name" value="HTH_11"/>
    <property type="match status" value="1"/>
</dbReference>
<evidence type="ECO:0000313" key="5">
    <source>
        <dbReference type="Proteomes" id="UP000681162"/>
    </source>
</evidence>
<keyword evidence="2" id="KW-0547">Nucleotide-binding</keyword>
<dbReference type="SUPFAM" id="SSF46785">
    <property type="entry name" value="Winged helix' DNA-binding domain"/>
    <property type="match status" value="1"/>
</dbReference>
<dbReference type="GO" id="GO:0016740">
    <property type="term" value="F:transferase activity"/>
    <property type="evidence" value="ECO:0007669"/>
    <property type="project" value="UniProtKB-ARBA"/>
</dbReference>
<comment type="similarity">
    <text evidence="2">Belongs to the biotin--protein ligase family.</text>
</comment>
<dbReference type="HAMAP" id="MF_00978">
    <property type="entry name" value="Bifunct_BirA"/>
    <property type="match status" value="1"/>
</dbReference>
<dbReference type="Gene3D" id="3.30.930.10">
    <property type="entry name" value="Bira Bifunctional Protein, Domain 2"/>
    <property type="match status" value="1"/>
</dbReference>
<evidence type="ECO:0000259" key="3">
    <source>
        <dbReference type="PROSITE" id="PS51733"/>
    </source>
</evidence>
<dbReference type="SUPFAM" id="SSF55681">
    <property type="entry name" value="Class II aaRS and biotin synthetases"/>
    <property type="match status" value="1"/>
</dbReference>
<dbReference type="Gene3D" id="2.30.30.100">
    <property type="match status" value="1"/>
</dbReference>
<comment type="caution">
    <text evidence="4">The sequence shown here is derived from an EMBL/GenBank/DDBJ whole genome shotgun (WGS) entry which is preliminary data.</text>
</comment>
<keyword evidence="5" id="KW-1185">Reference proteome</keyword>
<dbReference type="GO" id="GO:0005524">
    <property type="term" value="F:ATP binding"/>
    <property type="evidence" value="ECO:0007669"/>
    <property type="project" value="UniProtKB-UniRule"/>
</dbReference>
<keyword evidence="2" id="KW-0067">ATP-binding</keyword>
<evidence type="ECO:0000256" key="2">
    <source>
        <dbReference type="HAMAP-Rule" id="MF_00978"/>
    </source>
</evidence>
<keyword evidence="2" id="KW-0238">DNA-binding</keyword>
<comment type="function">
    <text evidence="2">Acts both as a biotin--[acetyl-CoA-carboxylase] ligase and a repressor.</text>
</comment>
<keyword evidence="2" id="KW-0804">Transcription</keyword>
<dbReference type="InterPro" id="IPR030855">
    <property type="entry name" value="Bifunct_BirA"/>
</dbReference>
<dbReference type="GO" id="GO:0009249">
    <property type="term" value="P:protein lipoylation"/>
    <property type="evidence" value="ECO:0007669"/>
    <property type="project" value="UniProtKB-ARBA"/>
</dbReference>
<dbReference type="EMBL" id="BORR01000005">
    <property type="protein sequence ID" value="GIO36788.1"/>
    <property type="molecule type" value="Genomic_DNA"/>
</dbReference>
<dbReference type="InterPro" id="IPR004143">
    <property type="entry name" value="BPL_LPL_catalytic"/>
</dbReference>
<feature type="domain" description="BPL/LPL catalytic" evidence="3">
    <location>
        <begin position="70"/>
        <end position="261"/>
    </location>
</feature>
<keyword evidence="2" id="KW-0092">Biotin</keyword>
<dbReference type="InterPro" id="IPR045864">
    <property type="entry name" value="aa-tRNA-synth_II/BPL/LPL"/>
</dbReference>
<sequence>MDTSRLLTLLEEHAATGKYLSGEELSKLLKISRTAVWKQINKLREEGYEFDAVSRRGYRLLHAPDLMTAERLERYLQTKLYGRKLQLLSVTSSTQIVARELAEEGEPEGTLVFAEQQTVGRGRQGRSWHSPAGKGIWMSLLLRPELPLRSAPQLTLMTAVAVCQAIRKVTGVEAGIKWPNDLLAGGKKICGILLESAGEDTRMKYCIAGIGIDVNLEQEDLPEHLQSVATSLKLAAGQTQDRAELAAEVLLRMEQLMELYQAEGFQPIRLLWEDMSVTLGRGVSVAGHKGMNTGIAVALDDSGGLVILDESGALATIFSGELELD</sequence>
<dbReference type="NCBIfam" id="TIGR00121">
    <property type="entry name" value="birA_ligase"/>
    <property type="match status" value="1"/>
</dbReference>
<dbReference type="InterPro" id="IPR004408">
    <property type="entry name" value="Biotin_CoA_COase_ligase"/>
</dbReference>
<dbReference type="PANTHER" id="PTHR12835:SF5">
    <property type="entry name" value="BIOTIN--PROTEIN LIGASE"/>
    <property type="match status" value="1"/>
</dbReference>
<keyword evidence="2" id="KW-0678">Repressor</keyword>
<comment type="caution">
    <text evidence="2">Lacks conserved residue(s) required for the propagation of feature annotation.</text>
</comment>
<dbReference type="InterPro" id="IPR036388">
    <property type="entry name" value="WH-like_DNA-bd_sf"/>
</dbReference>
<dbReference type="Proteomes" id="UP000681162">
    <property type="component" value="Unassembled WGS sequence"/>
</dbReference>
<dbReference type="InterPro" id="IPR013196">
    <property type="entry name" value="HTH_11"/>
</dbReference>
<evidence type="ECO:0000256" key="1">
    <source>
        <dbReference type="ARBA" id="ARBA00022598"/>
    </source>
</evidence>
<name>A0A919XSK0_9BACL</name>
<feature type="DNA-binding region" description="H-T-H motif" evidence="2">
    <location>
        <begin position="22"/>
        <end position="41"/>
    </location>
</feature>
<gene>
    <name evidence="2 4" type="primary">birA</name>
    <name evidence="4" type="ORF">J41TS12_16490</name>
</gene>
<dbReference type="GO" id="GO:0006355">
    <property type="term" value="P:regulation of DNA-templated transcription"/>
    <property type="evidence" value="ECO:0007669"/>
    <property type="project" value="UniProtKB-UniRule"/>
</dbReference>
<dbReference type="EC" id="6.3.4.15" evidence="2"/>